<dbReference type="InterPro" id="IPR017054">
    <property type="entry name" value="PduS"/>
</dbReference>
<dbReference type="InterPro" id="IPR037225">
    <property type="entry name" value="Nuo51_FMN-bd_sf"/>
</dbReference>
<dbReference type="SUPFAM" id="SSF51230">
    <property type="entry name" value="Single hybrid motif"/>
    <property type="match status" value="1"/>
</dbReference>
<evidence type="ECO:0000259" key="8">
    <source>
        <dbReference type="Pfam" id="PF01512"/>
    </source>
</evidence>
<feature type="domain" description="Soluble ligand binding" evidence="9">
    <location>
        <begin position="164"/>
        <end position="209"/>
    </location>
</feature>
<dbReference type="Gene3D" id="1.10.1060.10">
    <property type="entry name" value="Alpha-helical ferredoxin"/>
    <property type="match status" value="1"/>
</dbReference>
<dbReference type="SUPFAM" id="SSF142019">
    <property type="entry name" value="Nqo1 FMN-binding domain-like"/>
    <property type="match status" value="1"/>
</dbReference>
<keyword evidence="1" id="KW-0813">Transport</keyword>
<keyword evidence="2" id="KW-0004">4Fe-4S</keyword>
<dbReference type="GO" id="GO:0016020">
    <property type="term" value="C:membrane"/>
    <property type="evidence" value="ECO:0007669"/>
    <property type="project" value="InterPro"/>
</dbReference>
<dbReference type="Pfam" id="PF10531">
    <property type="entry name" value="SLBB"/>
    <property type="match status" value="1"/>
</dbReference>
<dbReference type="Pfam" id="PF01512">
    <property type="entry name" value="Complex1_51K"/>
    <property type="match status" value="1"/>
</dbReference>
<evidence type="ECO:0000256" key="2">
    <source>
        <dbReference type="ARBA" id="ARBA00022485"/>
    </source>
</evidence>
<dbReference type="Pfam" id="PF13375">
    <property type="entry name" value="RnfC_N"/>
    <property type="match status" value="1"/>
</dbReference>
<reference evidence="12" key="1">
    <citation type="submission" date="2015-07" db="EMBL/GenBank/DDBJ databases">
        <title>Draft genome sequence of Acetobacterium bakii DSM 8293, a potential psychrophilic chemical producer through syngas fermentation.</title>
        <authorList>
            <person name="Song Y."/>
            <person name="Hwang S."/>
            <person name="Cho B.-K."/>
        </authorList>
    </citation>
    <scope>NUCLEOTIDE SEQUENCE [LARGE SCALE GENOMIC DNA]</scope>
    <source>
        <strain evidence="12">DSM 8239</strain>
    </source>
</reference>
<dbReference type="Proteomes" id="UP000036873">
    <property type="component" value="Unassembled WGS sequence"/>
</dbReference>
<dbReference type="PROSITE" id="PS00198">
    <property type="entry name" value="4FE4S_FER_1"/>
    <property type="match status" value="1"/>
</dbReference>
<keyword evidence="5" id="KW-0249">Electron transport</keyword>
<evidence type="ECO:0000256" key="4">
    <source>
        <dbReference type="ARBA" id="ARBA00022737"/>
    </source>
</evidence>
<dbReference type="PANTHER" id="PTHR43034">
    <property type="entry name" value="ION-TRANSLOCATING OXIDOREDUCTASE COMPLEX SUBUNIT C"/>
    <property type="match status" value="1"/>
</dbReference>
<name>A0A0L6TYM3_9FIRM</name>
<evidence type="ECO:0000256" key="3">
    <source>
        <dbReference type="ARBA" id="ARBA00022723"/>
    </source>
</evidence>
<dbReference type="InterPro" id="IPR019554">
    <property type="entry name" value="Soluble_ligand-bd"/>
</dbReference>
<dbReference type="InterPro" id="IPR011053">
    <property type="entry name" value="Single_hybrid_motif"/>
</dbReference>
<protein>
    <submittedName>
        <fullName evidence="11">NADH dehydrogenase</fullName>
    </submittedName>
</protein>
<evidence type="ECO:0000313" key="11">
    <source>
        <dbReference type="EMBL" id="KNZ41351.1"/>
    </source>
</evidence>
<feature type="domain" description="RnfC Barrel sandwich hybrid" evidence="10">
    <location>
        <begin position="373"/>
        <end position="435"/>
    </location>
</feature>
<comment type="caution">
    <text evidence="11">The sequence shown here is derived from an EMBL/GenBank/DDBJ whole genome shotgun (WGS) entry which is preliminary data.</text>
</comment>
<dbReference type="InterPro" id="IPR009051">
    <property type="entry name" value="Helical_ferredxn"/>
</dbReference>
<evidence type="ECO:0000313" key="12">
    <source>
        <dbReference type="Proteomes" id="UP000036873"/>
    </source>
</evidence>
<organism evidence="11 12">
    <name type="scientific">Acetobacterium bakii</name>
    <dbReference type="NCBI Taxonomy" id="52689"/>
    <lineage>
        <taxon>Bacteria</taxon>
        <taxon>Bacillati</taxon>
        <taxon>Bacillota</taxon>
        <taxon>Clostridia</taxon>
        <taxon>Eubacteriales</taxon>
        <taxon>Eubacteriaceae</taxon>
        <taxon>Acetobacterium</taxon>
    </lineage>
</organism>
<dbReference type="Gene3D" id="3.40.50.11540">
    <property type="entry name" value="NADH-ubiquinone oxidoreductase 51kDa subunit"/>
    <property type="match status" value="1"/>
</dbReference>
<dbReference type="RefSeq" id="WP_050740653.1">
    <property type="nucleotide sequence ID" value="NZ_LGYO01000031.1"/>
</dbReference>
<keyword evidence="6" id="KW-0408">Iron</keyword>
<dbReference type="AlphaFoldDB" id="A0A0L6TYM3"/>
<sequence>MSANLVELVQSAGIVGAGGAGFPTHVKINSTVDTVIVNGAECEPLLRVDQQLMALETVKMLTALQAVMDQTAAKEGIIGIKKKYTDAIQAINKELPKFPSIRIYELKNFYPAGDEQVLVYETTKRIVPEGGIPLNVGTLVINVETLINIYDILAENKPLVDSYLTITGEVRNMITTKVPLGITVREALELAGGTTIDDFVVINGGPMMGKIVDVDSFVTKTTKGLIVLAKDHSLILSKTKSVKESMRMAGMACMQCNYCTELCPRYGIGHNLEPHKLMRIAAYGSTNDVTTQATNAFLCCECGLCQYACVMDLQPWKFNSMLKRELGSKGIKNPHHNVPTEVEAYRAVKQFDVHRLVKRLGLEKYDLPAPMVETNKTFTEVNLLLSQHIGAPAMAIVNVGDTVERGQLIGEIPEGKLSARVFASISGKVIAVDGEKITIRS</sequence>
<keyword evidence="3" id="KW-0479">Metal-binding</keyword>
<dbReference type="GO" id="GO:0051539">
    <property type="term" value="F:4 iron, 4 sulfur cluster binding"/>
    <property type="evidence" value="ECO:0007669"/>
    <property type="project" value="UniProtKB-KW"/>
</dbReference>
<evidence type="ECO:0000256" key="1">
    <source>
        <dbReference type="ARBA" id="ARBA00022448"/>
    </source>
</evidence>
<dbReference type="InterPro" id="IPR011538">
    <property type="entry name" value="Nuo51_FMN-bd"/>
</dbReference>
<dbReference type="GO" id="GO:0009055">
    <property type="term" value="F:electron transfer activity"/>
    <property type="evidence" value="ECO:0007669"/>
    <property type="project" value="InterPro"/>
</dbReference>
<evidence type="ECO:0000259" key="10">
    <source>
        <dbReference type="Pfam" id="PF13375"/>
    </source>
</evidence>
<dbReference type="SUPFAM" id="SSF142984">
    <property type="entry name" value="Nqo1 middle domain-like"/>
    <property type="match status" value="1"/>
</dbReference>
<dbReference type="STRING" id="52689.AKG39_12055"/>
<gene>
    <name evidence="11" type="ORF">AKG39_12055</name>
</gene>
<dbReference type="PANTHER" id="PTHR43034:SF2">
    <property type="entry name" value="ION-TRANSLOCATING OXIDOREDUCTASE COMPLEX SUBUNIT C"/>
    <property type="match status" value="1"/>
</dbReference>
<dbReference type="PATRIC" id="fig|52689.4.peg.1757"/>
<dbReference type="GO" id="GO:0046872">
    <property type="term" value="F:metal ion binding"/>
    <property type="evidence" value="ECO:0007669"/>
    <property type="project" value="UniProtKB-KW"/>
</dbReference>
<dbReference type="InterPro" id="IPR026902">
    <property type="entry name" value="RnfC_N"/>
</dbReference>
<dbReference type="Pfam" id="PF13534">
    <property type="entry name" value="Fer4_17"/>
    <property type="match status" value="1"/>
</dbReference>
<evidence type="ECO:0000256" key="6">
    <source>
        <dbReference type="ARBA" id="ARBA00023004"/>
    </source>
</evidence>
<dbReference type="OrthoDB" id="9767754at2"/>
<keyword evidence="4" id="KW-0677">Repeat</keyword>
<evidence type="ECO:0000259" key="9">
    <source>
        <dbReference type="Pfam" id="PF10531"/>
    </source>
</evidence>
<proteinExistence type="predicted"/>
<dbReference type="EMBL" id="LGYO01000031">
    <property type="protein sequence ID" value="KNZ41351.1"/>
    <property type="molecule type" value="Genomic_DNA"/>
</dbReference>
<evidence type="ECO:0000256" key="5">
    <source>
        <dbReference type="ARBA" id="ARBA00022982"/>
    </source>
</evidence>
<feature type="domain" description="NADH-ubiquinone oxidoreductase 51kDa subunit FMN-binding" evidence="8">
    <location>
        <begin position="9"/>
        <end position="151"/>
    </location>
</feature>
<evidence type="ECO:0000256" key="7">
    <source>
        <dbReference type="ARBA" id="ARBA00023014"/>
    </source>
</evidence>
<dbReference type="InterPro" id="IPR010208">
    <property type="entry name" value="Ion_transpt_RnfC/RsxC"/>
</dbReference>
<dbReference type="SUPFAM" id="SSF46548">
    <property type="entry name" value="alpha-helical ferredoxin"/>
    <property type="match status" value="1"/>
</dbReference>
<dbReference type="InterPro" id="IPR017900">
    <property type="entry name" value="4Fe4S_Fe_S_CS"/>
</dbReference>
<keyword evidence="12" id="KW-1185">Reference proteome</keyword>
<accession>A0A0L6TYM3</accession>
<keyword evidence="7" id="KW-0411">Iron-sulfur</keyword>
<dbReference type="PIRSF" id="PIRSF036408">
    <property type="entry name" value="PduS_prd"/>
    <property type="match status" value="1"/>
</dbReference>